<accession>A0ABR0JAT6</accession>
<reference evidence="3 4" key="1">
    <citation type="submission" date="2023-08" db="EMBL/GenBank/DDBJ databases">
        <title>Black Yeasts Isolated from many extreme environments.</title>
        <authorList>
            <person name="Coleine C."/>
            <person name="Stajich J.E."/>
            <person name="Selbmann L."/>
        </authorList>
    </citation>
    <scope>NUCLEOTIDE SEQUENCE [LARGE SCALE GENOMIC DNA]</scope>
    <source>
        <strain evidence="3 4">CCFEE 6328</strain>
    </source>
</reference>
<dbReference type="InterPro" id="IPR002347">
    <property type="entry name" value="SDR_fam"/>
</dbReference>
<evidence type="ECO:0000313" key="4">
    <source>
        <dbReference type="Proteomes" id="UP001345691"/>
    </source>
</evidence>
<protein>
    <submittedName>
        <fullName evidence="3">Uncharacterized protein</fullName>
    </submittedName>
</protein>
<comment type="similarity">
    <text evidence="1">Belongs to the short-chain dehydrogenases/reductases (SDR) family.</text>
</comment>
<organism evidence="3 4">
    <name type="scientific">Exophiala sideris</name>
    <dbReference type="NCBI Taxonomy" id="1016849"/>
    <lineage>
        <taxon>Eukaryota</taxon>
        <taxon>Fungi</taxon>
        <taxon>Dikarya</taxon>
        <taxon>Ascomycota</taxon>
        <taxon>Pezizomycotina</taxon>
        <taxon>Eurotiomycetes</taxon>
        <taxon>Chaetothyriomycetidae</taxon>
        <taxon>Chaetothyriales</taxon>
        <taxon>Herpotrichiellaceae</taxon>
        <taxon>Exophiala</taxon>
    </lineage>
</organism>
<dbReference type="PANTHER" id="PTHR43008">
    <property type="entry name" value="BENZIL REDUCTASE"/>
    <property type="match status" value="1"/>
</dbReference>
<dbReference type="Proteomes" id="UP001345691">
    <property type="component" value="Unassembled WGS sequence"/>
</dbReference>
<sequence>MALWDKSSSGHADPSKLFEVKGKNVVITGGARGLGLHFAQCLAQFGANIAVIDLASKPSEAFLELQGKGGNHKYYQADVTDYDGLESTIDAIANDFGSINGCIPAAGIIRDRPFLEHSKSDIDSTLAVNLGMAATET</sequence>
<evidence type="ECO:0000313" key="3">
    <source>
        <dbReference type="EMBL" id="KAK5059617.1"/>
    </source>
</evidence>
<gene>
    <name evidence="3" type="ORF">LTR69_006206</name>
</gene>
<proteinExistence type="inferred from homology"/>
<evidence type="ECO:0000256" key="2">
    <source>
        <dbReference type="ARBA" id="ARBA00023002"/>
    </source>
</evidence>
<dbReference type="Pfam" id="PF00106">
    <property type="entry name" value="adh_short"/>
    <property type="match status" value="1"/>
</dbReference>
<keyword evidence="2" id="KW-0560">Oxidoreductase</keyword>
<dbReference type="PANTHER" id="PTHR43008:SF4">
    <property type="entry name" value="CHAIN DEHYDROGENASE, PUTATIVE (AFU_ORTHOLOGUE AFUA_4G08710)-RELATED"/>
    <property type="match status" value="1"/>
</dbReference>
<dbReference type="SUPFAM" id="SSF51735">
    <property type="entry name" value="NAD(P)-binding Rossmann-fold domains"/>
    <property type="match status" value="1"/>
</dbReference>
<dbReference type="InterPro" id="IPR036291">
    <property type="entry name" value="NAD(P)-bd_dom_sf"/>
</dbReference>
<dbReference type="Gene3D" id="3.40.50.720">
    <property type="entry name" value="NAD(P)-binding Rossmann-like Domain"/>
    <property type="match status" value="1"/>
</dbReference>
<keyword evidence="4" id="KW-1185">Reference proteome</keyword>
<name>A0ABR0JAT6_9EURO</name>
<evidence type="ECO:0000256" key="1">
    <source>
        <dbReference type="ARBA" id="ARBA00006484"/>
    </source>
</evidence>
<dbReference type="EMBL" id="JAVRRF010000012">
    <property type="protein sequence ID" value="KAK5059617.1"/>
    <property type="molecule type" value="Genomic_DNA"/>
</dbReference>
<comment type="caution">
    <text evidence="3">The sequence shown here is derived from an EMBL/GenBank/DDBJ whole genome shotgun (WGS) entry which is preliminary data.</text>
</comment>